<protein>
    <submittedName>
        <fullName evidence="3">Uncharacterized protein</fullName>
    </submittedName>
</protein>
<organism evidence="3 4">
    <name type="scientific">Olea europaea subsp. europaea</name>
    <dbReference type="NCBI Taxonomy" id="158383"/>
    <lineage>
        <taxon>Eukaryota</taxon>
        <taxon>Viridiplantae</taxon>
        <taxon>Streptophyta</taxon>
        <taxon>Embryophyta</taxon>
        <taxon>Tracheophyta</taxon>
        <taxon>Spermatophyta</taxon>
        <taxon>Magnoliopsida</taxon>
        <taxon>eudicotyledons</taxon>
        <taxon>Gunneridae</taxon>
        <taxon>Pentapetalae</taxon>
        <taxon>asterids</taxon>
        <taxon>lamiids</taxon>
        <taxon>Lamiales</taxon>
        <taxon>Oleaceae</taxon>
        <taxon>Oleeae</taxon>
        <taxon>Olea</taxon>
    </lineage>
</organism>
<evidence type="ECO:0000256" key="1">
    <source>
        <dbReference type="SAM" id="Coils"/>
    </source>
</evidence>
<gene>
    <name evidence="3" type="ORF">OLEA9_A116569</name>
</gene>
<keyword evidence="4" id="KW-1185">Reference proteome</keyword>
<feature type="region of interest" description="Disordered" evidence="2">
    <location>
        <begin position="54"/>
        <end position="76"/>
    </location>
</feature>
<dbReference type="Proteomes" id="UP000594638">
    <property type="component" value="Unassembled WGS sequence"/>
</dbReference>
<evidence type="ECO:0000313" key="4">
    <source>
        <dbReference type="Proteomes" id="UP000594638"/>
    </source>
</evidence>
<accession>A0A8S0RSM1</accession>
<evidence type="ECO:0000313" key="3">
    <source>
        <dbReference type="EMBL" id="CAA2982467.1"/>
    </source>
</evidence>
<comment type="caution">
    <text evidence="3">The sequence shown here is derived from an EMBL/GenBank/DDBJ whole genome shotgun (WGS) entry which is preliminary data.</text>
</comment>
<sequence>MVDFNYLTTLLTEKHDRKKYVKPNMFFMRWLAEKRKKKPLSSVSTTYKNQRDELACLSKLNSPQRRKEKRREMRRPNPLLGSTIDELLKKPIEAESISAIKILELEEVNEDEGPLVKRQRSRQLSWSAPTEGKMLNFLGDRSDEIALEVIEMLLVEVQSATGACLQNFFLNAQMDMGRLQKTNKEFKMKVIEAEVEAKRLKAEPSSACEAIEASKINVMTKRVENYNNIQRIASLALETANEKRAKLKAQVDELTTEATCLKEHVTRVGEVAVNNYIAHFLEMAEYDGFELYWRGSHTMKSFGG</sequence>
<name>A0A8S0RSM1_OLEEU</name>
<reference evidence="3 4" key="1">
    <citation type="submission" date="2019-12" db="EMBL/GenBank/DDBJ databases">
        <authorList>
            <person name="Alioto T."/>
            <person name="Alioto T."/>
            <person name="Gomez Garrido J."/>
        </authorList>
    </citation>
    <scope>NUCLEOTIDE SEQUENCE [LARGE SCALE GENOMIC DNA]</scope>
</reference>
<keyword evidence="1" id="KW-0175">Coiled coil</keyword>
<dbReference type="Gramene" id="OE9A116569T1">
    <property type="protein sequence ID" value="OE9A116569C1"/>
    <property type="gene ID" value="OE9A116569"/>
</dbReference>
<feature type="coiled-coil region" evidence="1">
    <location>
        <begin position="237"/>
        <end position="264"/>
    </location>
</feature>
<dbReference type="EMBL" id="CACTIH010003697">
    <property type="protein sequence ID" value="CAA2982467.1"/>
    <property type="molecule type" value="Genomic_DNA"/>
</dbReference>
<evidence type="ECO:0000256" key="2">
    <source>
        <dbReference type="SAM" id="MobiDB-lite"/>
    </source>
</evidence>
<proteinExistence type="predicted"/>
<dbReference type="AlphaFoldDB" id="A0A8S0RSM1"/>